<name>A0AAV4QR67_9ARAC</name>
<accession>A0AAV4QR67</accession>
<keyword evidence="3" id="KW-1185">Reference proteome</keyword>
<protein>
    <submittedName>
        <fullName evidence="2">Uncharacterized protein</fullName>
    </submittedName>
</protein>
<proteinExistence type="predicted"/>
<reference evidence="2 3" key="1">
    <citation type="submission" date="2021-06" db="EMBL/GenBank/DDBJ databases">
        <title>Caerostris darwini draft genome.</title>
        <authorList>
            <person name="Kono N."/>
            <person name="Arakawa K."/>
        </authorList>
    </citation>
    <scope>NUCLEOTIDE SEQUENCE [LARGE SCALE GENOMIC DNA]</scope>
</reference>
<evidence type="ECO:0000313" key="3">
    <source>
        <dbReference type="Proteomes" id="UP001054837"/>
    </source>
</evidence>
<sequence length="111" mass="12543">MDAFTPVQGKIFNEKNTKSPNVRSSASEPVEGLHSFHLQSVQCKVKSPRPALFLQWFLRNDQHLVCSVLFTGEPSFTLDGVFDTNNTRIHTEPDQVPHNTAFLLMCGLTIW</sequence>
<comment type="caution">
    <text evidence="2">The sequence shown here is derived from an EMBL/GenBank/DDBJ whole genome shotgun (WGS) entry which is preliminary data.</text>
</comment>
<dbReference type="Proteomes" id="UP001054837">
    <property type="component" value="Unassembled WGS sequence"/>
</dbReference>
<evidence type="ECO:0000256" key="1">
    <source>
        <dbReference type="SAM" id="MobiDB-lite"/>
    </source>
</evidence>
<evidence type="ECO:0000313" key="2">
    <source>
        <dbReference type="EMBL" id="GIY11752.1"/>
    </source>
</evidence>
<dbReference type="EMBL" id="BPLQ01004955">
    <property type="protein sequence ID" value="GIY11752.1"/>
    <property type="molecule type" value="Genomic_DNA"/>
</dbReference>
<gene>
    <name evidence="2" type="ORF">CDAR_75311</name>
</gene>
<organism evidence="2 3">
    <name type="scientific">Caerostris darwini</name>
    <dbReference type="NCBI Taxonomy" id="1538125"/>
    <lineage>
        <taxon>Eukaryota</taxon>
        <taxon>Metazoa</taxon>
        <taxon>Ecdysozoa</taxon>
        <taxon>Arthropoda</taxon>
        <taxon>Chelicerata</taxon>
        <taxon>Arachnida</taxon>
        <taxon>Araneae</taxon>
        <taxon>Araneomorphae</taxon>
        <taxon>Entelegynae</taxon>
        <taxon>Araneoidea</taxon>
        <taxon>Araneidae</taxon>
        <taxon>Caerostris</taxon>
    </lineage>
</organism>
<feature type="region of interest" description="Disordered" evidence="1">
    <location>
        <begin position="1"/>
        <end position="26"/>
    </location>
</feature>
<dbReference type="AlphaFoldDB" id="A0AAV4QR67"/>